<dbReference type="InterPro" id="IPR013784">
    <property type="entry name" value="Carb-bd-like_fold"/>
</dbReference>
<evidence type="ECO:0000256" key="1">
    <source>
        <dbReference type="SAM" id="MobiDB-lite"/>
    </source>
</evidence>
<name>A0A8J8SZX5_HALGN</name>
<dbReference type="AlphaFoldDB" id="A0A8J8SZX5"/>
<keyword evidence="4" id="KW-1185">Reference proteome</keyword>
<dbReference type="CDD" id="cd05467">
    <property type="entry name" value="CBM20"/>
    <property type="match status" value="1"/>
</dbReference>
<sequence length="277" mass="31264">MDYKQKRIPSSPIFHLEEKKSEDGGSEPFLTPKELSEVHARTGGITIASLSDLAKLSFLEIKNLPLGKCRGEIFEAALKQAIELEKEGQVKVHNAKSAKVEGISKGQVVTMNQMVPFIQKHHPAVHKIKFIVFQIQYKCQFGQEFAVTGSSQILGSWQGLNALSLVWHSDHNWKSNIIPVEELAEDYFEYKFIIRESQNTENIISWQPGGNCIFDIKKLSLVIKQLNLYQQVTPQLGNMSPYINLDRRTRIRLETSNAKGSKGQIGDVLVLNVGFQE</sequence>
<feature type="region of interest" description="Disordered" evidence="1">
    <location>
        <begin position="1"/>
        <end position="29"/>
    </location>
</feature>
<dbReference type="InterPro" id="IPR013783">
    <property type="entry name" value="Ig-like_fold"/>
</dbReference>
<dbReference type="GO" id="GO:2001070">
    <property type="term" value="F:starch binding"/>
    <property type="evidence" value="ECO:0007669"/>
    <property type="project" value="InterPro"/>
</dbReference>
<dbReference type="Gene3D" id="2.60.40.10">
    <property type="entry name" value="Immunoglobulins"/>
    <property type="match status" value="1"/>
</dbReference>
<dbReference type="PANTHER" id="PTHR15048">
    <property type="entry name" value="STARCH-BINDING DOMAIN-CONTAINING PROTEIN 1"/>
    <property type="match status" value="1"/>
</dbReference>
<dbReference type="InterPro" id="IPR002044">
    <property type="entry name" value="CBM20"/>
</dbReference>
<protein>
    <recommendedName>
        <fullName evidence="2">CBM20 domain-containing protein</fullName>
    </recommendedName>
</protein>
<organism evidence="3 4">
    <name type="scientific">Halteria grandinella</name>
    <dbReference type="NCBI Taxonomy" id="5974"/>
    <lineage>
        <taxon>Eukaryota</taxon>
        <taxon>Sar</taxon>
        <taxon>Alveolata</taxon>
        <taxon>Ciliophora</taxon>
        <taxon>Intramacronucleata</taxon>
        <taxon>Spirotrichea</taxon>
        <taxon>Stichotrichia</taxon>
        <taxon>Sporadotrichida</taxon>
        <taxon>Halteriidae</taxon>
        <taxon>Halteria</taxon>
    </lineage>
</organism>
<dbReference type="PANTHER" id="PTHR15048:SF0">
    <property type="entry name" value="STARCH-BINDING DOMAIN-CONTAINING PROTEIN 1"/>
    <property type="match status" value="1"/>
</dbReference>
<dbReference type="Pfam" id="PF00686">
    <property type="entry name" value="CBM_20"/>
    <property type="match status" value="1"/>
</dbReference>
<dbReference type="OrthoDB" id="550577at2759"/>
<dbReference type="SUPFAM" id="SSF49452">
    <property type="entry name" value="Starch-binding domain-like"/>
    <property type="match status" value="1"/>
</dbReference>
<dbReference type="Proteomes" id="UP000785679">
    <property type="component" value="Unassembled WGS sequence"/>
</dbReference>
<accession>A0A8J8SZX5</accession>
<reference evidence="3" key="1">
    <citation type="submission" date="2019-06" db="EMBL/GenBank/DDBJ databases">
        <authorList>
            <person name="Zheng W."/>
        </authorList>
    </citation>
    <scope>NUCLEOTIDE SEQUENCE</scope>
    <source>
        <strain evidence="3">QDHG01</strain>
    </source>
</reference>
<feature type="domain" description="CBM20" evidence="2">
    <location>
        <begin position="123"/>
        <end position="231"/>
    </location>
</feature>
<dbReference type="SMART" id="SM01065">
    <property type="entry name" value="CBM_2"/>
    <property type="match status" value="1"/>
</dbReference>
<comment type="caution">
    <text evidence="3">The sequence shown here is derived from an EMBL/GenBank/DDBJ whole genome shotgun (WGS) entry which is preliminary data.</text>
</comment>
<proteinExistence type="predicted"/>
<evidence type="ECO:0000259" key="2">
    <source>
        <dbReference type="PROSITE" id="PS51166"/>
    </source>
</evidence>
<dbReference type="PROSITE" id="PS51166">
    <property type="entry name" value="CBM20"/>
    <property type="match status" value="1"/>
</dbReference>
<evidence type="ECO:0000313" key="3">
    <source>
        <dbReference type="EMBL" id="TNV76431.1"/>
    </source>
</evidence>
<gene>
    <name evidence="3" type="ORF">FGO68_gene1323</name>
</gene>
<evidence type="ECO:0000313" key="4">
    <source>
        <dbReference type="Proteomes" id="UP000785679"/>
    </source>
</evidence>
<dbReference type="EMBL" id="RRYP01013595">
    <property type="protein sequence ID" value="TNV76431.1"/>
    <property type="molecule type" value="Genomic_DNA"/>
</dbReference>
<dbReference type="GO" id="GO:0016020">
    <property type="term" value="C:membrane"/>
    <property type="evidence" value="ECO:0007669"/>
    <property type="project" value="TreeGrafter"/>
</dbReference>